<keyword evidence="1" id="KW-0732">Signal</keyword>
<sequence>MKYFLFVLLLTVPSSIFAQSNFQKGYVITKTKDTLRGYIDLRERNSNPTSVTFKANVDAKSQIFGHEDIIAYSIDGLESYESHLVNITMSQVDLTKITEKIDTSFRRDMTWLKVLQTGKNVTLYSFLDPIKLRFFTKANDQKEPMELIRQIYMNDRGDQMITGETYKRQLAALASKYDVNVGNKLQNLSYEQGSLIKIAALINNDKVVKTQLAKSRFFAGAGVGFTEIYHRGASEFNNPQASNKSNISPNINAGFDTFFNPSTGKIIYRIMLNFNINRAEMSTAGSGATLPAIYRVHTFDQFRSSFVNSLIYNIYNKSNIKVFLNAGVSVNYSIYSNNIINTIYTTTKLETSTKDEIDLNDFTFNYPMKLGVVVAKKYELSVGFLPPNPLTGYLTHAITEKSYSIGFNYLFGKH</sequence>
<feature type="chain" id="PRO_5037296803" description="Outer membrane protein beta-barrel domain-containing protein" evidence="1">
    <location>
        <begin position="19"/>
        <end position="414"/>
    </location>
</feature>
<dbReference type="RefSeq" id="WP_182923726.1">
    <property type="nucleotide sequence ID" value="NZ_WNXD01000002.1"/>
</dbReference>
<evidence type="ECO:0000313" key="3">
    <source>
        <dbReference type="Proteomes" id="UP000601055"/>
    </source>
</evidence>
<name>A0A923E2A9_9SPHI</name>
<evidence type="ECO:0000313" key="2">
    <source>
        <dbReference type="EMBL" id="MBB2147098.1"/>
    </source>
</evidence>
<organism evidence="2 3">
    <name type="scientific">Pedobacter planticolens</name>
    <dbReference type="NCBI Taxonomy" id="2679964"/>
    <lineage>
        <taxon>Bacteria</taxon>
        <taxon>Pseudomonadati</taxon>
        <taxon>Bacteroidota</taxon>
        <taxon>Sphingobacteriia</taxon>
        <taxon>Sphingobacteriales</taxon>
        <taxon>Sphingobacteriaceae</taxon>
        <taxon>Pedobacter</taxon>
    </lineage>
</organism>
<feature type="signal peptide" evidence="1">
    <location>
        <begin position="1"/>
        <end position="18"/>
    </location>
</feature>
<comment type="caution">
    <text evidence="2">The sequence shown here is derived from an EMBL/GenBank/DDBJ whole genome shotgun (WGS) entry which is preliminary data.</text>
</comment>
<keyword evidence="3" id="KW-1185">Reference proteome</keyword>
<dbReference type="AlphaFoldDB" id="A0A923E2A9"/>
<accession>A0A923E2A9</accession>
<evidence type="ECO:0000256" key="1">
    <source>
        <dbReference type="SAM" id="SignalP"/>
    </source>
</evidence>
<dbReference type="Proteomes" id="UP000601055">
    <property type="component" value="Unassembled WGS sequence"/>
</dbReference>
<reference evidence="2" key="1">
    <citation type="submission" date="2019-11" db="EMBL/GenBank/DDBJ databases">
        <title>Description of Pedobacter sp. LMG 31464T.</title>
        <authorList>
            <person name="Carlier A."/>
            <person name="Qi S."/>
            <person name="Vandamme P."/>
        </authorList>
    </citation>
    <scope>NUCLEOTIDE SEQUENCE</scope>
    <source>
        <strain evidence="2">LMG 31464</strain>
    </source>
</reference>
<protein>
    <recommendedName>
        <fullName evidence="4">Outer membrane protein beta-barrel domain-containing protein</fullName>
    </recommendedName>
</protein>
<dbReference type="EMBL" id="WNXD01000002">
    <property type="protein sequence ID" value="MBB2147098.1"/>
    <property type="molecule type" value="Genomic_DNA"/>
</dbReference>
<proteinExistence type="predicted"/>
<gene>
    <name evidence="2" type="ORF">GM921_16455</name>
</gene>
<evidence type="ECO:0008006" key="4">
    <source>
        <dbReference type="Google" id="ProtNLM"/>
    </source>
</evidence>